<evidence type="ECO:0000313" key="7">
    <source>
        <dbReference type="EMBL" id="NLT79391.1"/>
    </source>
</evidence>
<dbReference type="AlphaFoldDB" id="A0A971CYT0"/>
<gene>
    <name evidence="7" type="ORF">GXW98_03780</name>
</gene>
<dbReference type="RefSeq" id="WP_273173189.1">
    <property type="nucleotide sequence ID" value="NZ_JAAXZR010000016.1"/>
</dbReference>
<dbReference type="InterPro" id="IPR004111">
    <property type="entry name" value="Repressor_TetR_C"/>
</dbReference>
<reference evidence="7" key="1">
    <citation type="journal article" date="2020" name="Biotechnol. Biofuels">
        <title>New insights from the biogas microbiome by comprehensive genome-resolved metagenomics of nearly 1600 species originating from multiple anaerobic digesters.</title>
        <authorList>
            <person name="Campanaro S."/>
            <person name="Treu L."/>
            <person name="Rodriguez-R L.M."/>
            <person name="Kovalovszki A."/>
            <person name="Ziels R.M."/>
            <person name="Maus I."/>
            <person name="Zhu X."/>
            <person name="Kougias P.G."/>
            <person name="Basile A."/>
            <person name="Luo G."/>
            <person name="Schluter A."/>
            <person name="Konstantinidis K.T."/>
            <person name="Angelidaki I."/>
        </authorList>
    </citation>
    <scope>NUCLEOTIDE SEQUENCE</scope>
    <source>
        <strain evidence="7">AS01afH2WH_6</strain>
    </source>
</reference>
<organism evidence="7 8">
    <name type="scientific">Bifidobacterium crudilactis</name>
    <dbReference type="NCBI Taxonomy" id="327277"/>
    <lineage>
        <taxon>Bacteria</taxon>
        <taxon>Bacillati</taxon>
        <taxon>Actinomycetota</taxon>
        <taxon>Actinomycetes</taxon>
        <taxon>Bifidobacteriales</taxon>
        <taxon>Bifidobacteriaceae</taxon>
        <taxon>Bifidobacterium</taxon>
    </lineage>
</organism>
<evidence type="ECO:0000256" key="2">
    <source>
        <dbReference type="ARBA" id="ARBA00023015"/>
    </source>
</evidence>
<dbReference type="InterPro" id="IPR009057">
    <property type="entry name" value="Homeodomain-like_sf"/>
</dbReference>
<dbReference type="SUPFAM" id="SSF46689">
    <property type="entry name" value="Homeodomain-like"/>
    <property type="match status" value="1"/>
</dbReference>
<comment type="caution">
    <text evidence="7">The sequence shown here is derived from an EMBL/GenBank/DDBJ whole genome shotgun (WGS) entry which is preliminary data.</text>
</comment>
<keyword evidence="2" id="KW-0805">Transcription regulation</keyword>
<evidence type="ECO:0000256" key="3">
    <source>
        <dbReference type="ARBA" id="ARBA00023125"/>
    </source>
</evidence>
<dbReference type="Pfam" id="PF02909">
    <property type="entry name" value="TetR_C_1"/>
    <property type="match status" value="1"/>
</dbReference>
<dbReference type="SUPFAM" id="SSF48498">
    <property type="entry name" value="Tetracyclin repressor-like, C-terminal domain"/>
    <property type="match status" value="1"/>
</dbReference>
<dbReference type="GO" id="GO:0003700">
    <property type="term" value="F:DNA-binding transcription factor activity"/>
    <property type="evidence" value="ECO:0007669"/>
    <property type="project" value="TreeGrafter"/>
</dbReference>
<dbReference type="Proteomes" id="UP000767327">
    <property type="component" value="Unassembled WGS sequence"/>
</dbReference>
<sequence>MTDGDADTTRAALSRDMILRSALSILDEQGYQGLTLRALGKRLHFSYTAIYRHLPGKAALLDGITEVLWLKALNMDAVEDAVDDPWQNVLEGLAWRLRETLLEHPNAVSLVATHPISTRNEFAAIARMLSMLQDCGYEVTDQSINLIMNLTVFVIGHVLAESAPPAGGAGGVADPGLLHDVAHAEASLGLLLEPLLESGRYDMDEQFRQGVRALIGMQSNHRDAANGETDV</sequence>
<protein>
    <submittedName>
        <fullName evidence="7">TetR family transcriptional regulator</fullName>
    </submittedName>
</protein>
<dbReference type="GO" id="GO:0045892">
    <property type="term" value="P:negative regulation of DNA-templated transcription"/>
    <property type="evidence" value="ECO:0007669"/>
    <property type="project" value="InterPro"/>
</dbReference>
<name>A0A971CYT0_9BIFI</name>
<keyword evidence="4" id="KW-0804">Transcription</keyword>
<evidence type="ECO:0000256" key="4">
    <source>
        <dbReference type="ARBA" id="ARBA00023163"/>
    </source>
</evidence>
<keyword evidence="3 5" id="KW-0238">DNA-binding</keyword>
<dbReference type="GO" id="GO:0000976">
    <property type="term" value="F:transcription cis-regulatory region binding"/>
    <property type="evidence" value="ECO:0007669"/>
    <property type="project" value="TreeGrafter"/>
</dbReference>
<evidence type="ECO:0000256" key="5">
    <source>
        <dbReference type="PROSITE-ProRule" id="PRU00335"/>
    </source>
</evidence>
<feature type="DNA-binding region" description="H-T-H motif" evidence="5">
    <location>
        <begin position="35"/>
        <end position="54"/>
    </location>
</feature>
<evidence type="ECO:0000259" key="6">
    <source>
        <dbReference type="PROSITE" id="PS50977"/>
    </source>
</evidence>
<evidence type="ECO:0000256" key="1">
    <source>
        <dbReference type="ARBA" id="ARBA00022491"/>
    </source>
</evidence>
<dbReference type="EMBL" id="JAAXZR010000016">
    <property type="protein sequence ID" value="NLT79391.1"/>
    <property type="molecule type" value="Genomic_DNA"/>
</dbReference>
<dbReference type="PRINTS" id="PR00400">
    <property type="entry name" value="TETREPRESSOR"/>
</dbReference>
<proteinExistence type="predicted"/>
<dbReference type="InterPro" id="IPR003012">
    <property type="entry name" value="Tet_transcr_reg_TetR"/>
</dbReference>
<dbReference type="InterPro" id="IPR050109">
    <property type="entry name" value="HTH-type_TetR-like_transc_reg"/>
</dbReference>
<dbReference type="PANTHER" id="PTHR30055:SF151">
    <property type="entry name" value="TRANSCRIPTIONAL REGULATORY PROTEIN"/>
    <property type="match status" value="1"/>
</dbReference>
<accession>A0A971CYT0</accession>
<reference evidence="7" key="2">
    <citation type="submission" date="2020-01" db="EMBL/GenBank/DDBJ databases">
        <authorList>
            <person name="Campanaro S."/>
        </authorList>
    </citation>
    <scope>NUCLEOTIDE SEQUENCE</scope>
    <source>
        <strain evidence="7">AS01afH2WH_6</strain>
    </source>
</reference>
<keyword evidence="1" id="KW-0678">Repressor</keyword>
<dbReference type="Gene3D" id="1.10.357.10">
    <property type="entry name" value="Tetracycline Repressor, domain 2"/>
    <property type="match status" value="1"/>
</dbReference>
<feature type="domain" description="HTH tetR-type" evidence="6">
    <location>
        <begin position="12"/>
        <end position="72"/>
    </location>
</feature>
<dbReference type="PANTHER" id="PTHR30055">
    <property type="entry name" value="HTH-TYPE TRANSCRIPTIONAL REGULATOR RUTR"/>
    <property type="match status" value="1"/>
</dbReference>
<dbReference type="InterPro" id="IPR036271">
    <property type="entry name" value="Tet_transcr_reg_TetR-rel_C_sf"/>
</dbReference>
<dbReference type="GO" id="GO:0046677">
    <property type="term" value="P:response to antibiotic"/>
    <property type="evidence" value="ECO:0007669"/>
    <property type="project" value="InterPro"/>
</dbReference>
<dbReference type="InterPro" id="IPR001647">
    <property type="entry name" value="HTH_TetR"/>
</dbReference>
<evidence type="ECO:0000313" key="8">
    <source>
        <dbReference type="Proteomes" id="UP000767327"/>
    </source>
</evidence>
<dbReference type="PROSITE" id="PS50977">
    <property type="entry name" value="HTH_TETR_2"/>
    <property type="match status" value="1"/>
</dbReference>
<dbReference type="Pfam" id="PF00440">
    <property type="entry name" value="TetR_N"/>
    <property type="match status" value="1"/>
</dbReference>